<evidence type="ECO:0000313" key="2">
    <source>
        <dbReference type="Proteomes" id="UP001178507"/>
    </source>
</evidence>
<sequence>MLAHTSFNSAAFAEACLPPSEADCVSFARDRGVVGRSKWLGSIKVSSIQRCVWWHCSFRVSKAVLSKKSAEIIAVLPESMGSKTCRCSREDQALSGKTDSLARTYSAVSSQGLSLRRLFRLASRNTVAACVAVKPLPRHCSKSCAG</sequence>
<comment type="caution">
    <text evidence="1">The sequence shown here is derived from an EMBL/GenBank/DDBJ whole genome shotgun (WGS) entry which is preliminary data.</text>
</comment>
<name>A0AA36MVE5_9DINO</name>
<accession>A0AA36MVE5</accession>
<dbReference type="EMBL" id="CAUJNA010001546">
    <property type="protein sequence ID" value="CAJ1387593.1"/>
    <property type="molecule type" value="Genomic_DNA"/>
</dbReference>
<keyword evidence="2" id="KW-1185">Reference proteome</keyword>
<evidence type="ECO:0000313" key="1">
    <source>
        <dbReference type="EMBL" id="CAJ1387593.1"/>
    </source>
</evidence>
<protein>
    <submittedName>
        <fullName evidence="1">Uncharacterized protein</fullName>
    </submittedName>
</protein>
<dbReference type="Proteomes" id="UP001178507">
    <property type="component" value="Unassembled WGS sequence"/>
</dbReference>
<proteinExistence type="predicted"/>
<reference evidence="1" key="1">
    <citation type="submission" date="2023-08" db="EMBL/GenBank/DDBJ databases">
        <authorList>
            <person name="Chen Y."/>
            <person name="Shah S."/>
            <person name="Dougan E. K."/>
            <person name="Thang M."/>
            <person name="Chan C."/>
        </authorList>
    </citation>
    <scope>NUCLEOTIDE SEQUENCE</scope>
</reference>
<dbReference type="AlphaFoldDB" id="A0AA36MVE5"/>
<organism evidence="1 2">
    <name type="scientific">Effrenium voratum</name>
    <dbReference type="NCBI Taxonomy" id="2562239"/>
    <lineage>
        <taxon>Eukaryota</taxon>
        <taxon>Sar</taxon>
        <taxon>Alveolata</taxon>
        <taxon>Dinophyceae</taxon>
        <taxon>Suessiales</taxon>
        <taxon>Symbiodiniaceae</taxon>
        <taxon>Effrenium</taxon>
    </lineage>
</organism>
<gene>
    <name evidence="1" type="ORF">EVOR1521_LOCUS13635</name>
</gene>